<feature type="transmembrane region" description="Helical" evidence="1">
    <location>
        <begin position="107"/>
        <end position="128"/>
    </location>
</feature>
<dbReference type="AlphaFoldDB" id="A0A3B0SXH2"/>
<sequence length="261" mass="28643">MADRQRDPGWWLASDGKWYPPDLRAGAVIQDEEAFAPDTWEPHVDPVRLAPDETSIPQGLTRLVIWGLVAASLLLLVAAAVTFQYGSLLRSSFGTPVIEDAKLVADGWSGMGFLAMFVVGSLVLAWTFRTSRIMDVRGATGRRWRGGWTIGSWFVPIASLVLPRFVFAELEKIAQVPFDSDEVADRWKSMQRSTLGDLWWLLWTGSLVVLQVSQMLTLDGADDPDTLALVATLAAVGYVALAGAGITLALVIRSIERDSRQ</sequence>
<accession>A0A3B0SXH2</accession>
<protein>
    <recommendedName>
        <fullName evidence="2">DUF4328 domain-containing protein</fullName>
    </recommendedName>
</protein>
<evidence type="ECO:0000259" key="2">
    <source>
        <dbReference type="Pfam" id="PF14219"/>
    </source>
</evidence>
<organism evidence="3">
    <name type="scientific">hydrothermal vent metagenome</name>
    <dbReference type="NCBI Taxonomy" id="652676"/>
    <lineage>
        <taxon>unclassified sequences</taxon>
        <taxon>metagenomes</taxon>
        <taxon>ecological metagenomes</taxon>
    </lineage>
</organism>
<feature type="domain" description="DUF4328" evidence="2">
    <location>
        <begin position="98"/>
        <end position="257"/>
    </location>
</feature>
<gene>
    <name evidence="3" type="ORF">MNBD_ACTINO01-827</name>
</gene>
<keyword evidence="1" id="KW-0812">Transmembrane</keyword>
<evidence type="ECO:0000256" key="1">
    <source>
        <dbReference type="SAM" id="Phobius"/>
    </source>
</evidence>
<keyword evidence="1" id="KW-0472">Membrane</keyword>
<keyword evidence="1" id="KW-1133">Transmembrane helix</keyword>
<feature type="transmembrane region" description="Helical" evidence="1">
    <location>
        <begin position="198"/>
        <end position="216"/>
    </location>
</feature>
<name>A0A3B0SXH2_9ZZZZ</name>
<feature type="transmembrane region" description="Helical" evidence="1">
    <location>
        <begin position="63"/>
        <end position="87"/>
    </location>
</feature>
<evidence type="ECO:0000313" key="3">
    <source>
        <dbReference type="EMBL" id="VAW06992.1"/>
    </source>
</evidence>
<reference evidence="3" key="1">
    <citation type="submission" date="2018-06" db="EMBL/GenBank/DDBJ databases">
        <authorList>
            <person name="Zhirakovskaya E."/>
        </authorList>
    </citation>
    <scope>NUCLEOTIDE SEQUENCE</scope>
</reference>
<feature type="transmembrane region" description="Helical" evidence="1">
    <location>
        <begin position="228"/>
        <end position="252"/>
    </location>
</feature>
<dbReference type="Pfam" id="PF14219">
    <property type="entry name" value="DUF4328"/>
    <property type="match status" value="1"/>
</dbReference>
<dbReference type="InterPro" id="IPR025565">
    <property type="entry name" value="DUF4328"/>
</dbReference>
<proteinExistence type="predicted"/>
<dbReference type="EMBL" id="UOEI01000499">
    <property type="protein sequence ID" value="VAW06992.1"/>
    <property type="molecule type" value="Genomic_DNA"/>
</dbReference>